<proteinExistence type="predicted"/>
<gene>
    <name evidence="2" type="ORF">ACFQ4H_14565</name>
</gene>
<evidence type="ECO:0000313" key="2">
    <source>
        <dbReference type="EMBL" id="MFD1322317.1"/>
    </source>
</evidence>
<keyword evidence="3" id="KW-1185">Reference proteome</keyword>
<feature type="transmembrane region" description="Helical" evidence="1">
    <location>
        <begin position="6"/>
        <end position="26"/>
    </location>
</feature>
<keyword evidence="1" id="KW-1133">Transmembrane helix</keyword>
<dbReference type="RefSeq" id="WP_377571143.1">
    <property type="nucleotide sequence ID" value="NZ_JBHTMP010000019.1"/>
</dbReference>
<organism evidence="2 3">
    <name type="scientific">Micromonospora sonneratiae</name>
    <dbReference type="NCBI Taxonomy" id="1184706"/>
    <lineage>
        <taxon>Bacteria</taxon>
        <taxon>Bacillati</taxon>
        <taxon>Actinomycetota</taxon>
        <taxon>Actinomycetes</taxon>
        <taxon>Micromonosporales</taxon>
        <taxon>Micromonosporaceae</taxon>
        <taxon>Micromonospora</taxon>
    </lineage>
</organism>
<dbReference type="Proteomes" id="UP001597260">
    <property type="component" value="Unassembled WGS sequence"/>
</dbReference>
<name>A0ABW3YCZ0_9ACTN</name>
<evidence type="ECO:0000256" key="1">
    <source>
        <dbReference type="SAM" id="Phobius"/>
    </source>
</evidence>
<reference evidence="3" key="1">
    <citation type="journal article" date="2019" name="Int. J. Syst. Evol. Microbiol.">
        <title>The Global Catalogue of Microorganisms (GCM) 10K type strain sequencing project: providing services to taxonomists for standard genome sequencing and annotation.</title>
        <authorList>
            <consortium name="The Broad Institute Genomics Platform"/>
            <consortium name="The Broad Institute Genome Sequencing Center for Infectious Disease"/>
            <person name="Wu L."/>
            <person name="Ma J."/>
        </authorList>
    </citation>
    <scope>NUCLEOTIDE SEQUENCE [LARGE SCALE GENOMIC DNA]</scope>
    <source>
        <strain evidence="3">JCM 31037</strain>
    </source>
</reference>
<accession>A0ABW3YCZ0</accession>
<evidence type="ECO:0000313" key="3">
    <source>
        <dbReference type="Proteomes" id="UP001597260"/>
    </source>
</evidence>
<dbReference type="EMBL" id="JBHTMP010000019">
    <property type="protein sequence ID" value="MFD1322317.1"/>
    <property type="molecule type" value="Genomic_DNA"/>
</dbReference>
<protein>
    <recommendedName>
        <fullName evidence="4">Colicin import membrane protein</fullName>
    </recommendedName>
</protein>
<comment type="caution">
    <text evidence="2">The sequence shown here is derived from an EMBL/GenBank/DDBJ whole genome shotgun (WGS) entry which is preliminary data.</text>
</comment>
<keyword evidence="1" id="KW-0472">Membrane</keyword>
<keyword evidence="1" id="KW-0812">Transmembrane</keyword>
<sequence length="233" mass="25481">MDATGVWALLYLGVLVVLALLGLALLTERTRPGRPDPDRLRLEAEELAAHAAAAQAKAGQAVAVAVEAREKVAAVERSRDEAWAAQETAEQAYDEALREAMAGRRPTDEADDEAGAEQERVVTRAALSAYRRGDISVREMREVWQRIGQLDPLQQEREKTADRCRVLRAAARRVHDQATAAVRRADQAAQVAEVAAQALVDEAAIAAVEAHEALLVAQREGGRRLPRFRRRAS</sequence>
<evidence type="ECO:0008006" key="4">
    <source>
        <dbReference type="Google" id="ProtNLM"/>
    </source>
</evidence>